<reference evidence="1" key="1">
    <citation type="journal article" date="2022" name="Genome Biol. Evol.">
        <title>A New Gene Family Diagnostic for Intracellular Biomineralization of Amorphous Ca Carbonates by Cyanobacteria.</title>
        <authorList>
            <person name="Benzerara K."/>
            <person name="Duprat E."/>
            <person name="Bitard-Feildel T."/>
            <person name="Caumes G."/>
            <person name="Cassier-Chauvat C."/>
            <person name="Chauvat F."/>
            <person name="Dezi M."/>
            <person name="Diop S.I."/>
            <person name="Gaschignard G."/>
            <person name="Gorgen S."/>
            <person name="Gugger M."/>
            <person name="Lopez-Garcia P."/>
            <person name="Millet M."/>
            <person name="Skouri-Panet F."/>
            <person name="Moreira D."/>
            <person name="Callebaut I."/>
        </authorList>
    </citation>
    <scope>NUCLEOTIDE SEQUENCE</scope>
    <source>
        <strain evidence="1">G9</strain>
    </source>
</reference>
<keyword evidence="2" id="KW-1185">Reference proteome</keyword>
<comment type="caution">
    <text evidence="1">The sequence shown here is derived from an EMBL/GenBank/DDBJ whole genome shotgun (WGS) entry which is preliminary data.</text>
</comment>
<dbReference type="Pfam" id="PF13704">
    <property type="entry name" value="Glyco_tranf_2_4"/>
    <property type="match status" value="1"/>
</dbReference>
<dbReference type="EMBL" id="JAKKUT010000005">
    <property type="protein sequence ID" value="MDG2991814.1"/>
    <property type="molecule type" value="Genomic_DNA"/>
</dbReference>
<organism evidence="1 2">
    <name type="scientific">Candidatus Synechococcus calcipolaris G9</name>
    <dbReference type="NCBI Taxonomy" id="1497997"/>
    <lineage>
        <taxon>Bacteria</taxon>
        <taxon>Bacillati</taxon>
        <taxon>Cyanobacteriota</taxon>
        <taxon>Cyanophyceae</taxon>
        <taxon>Synechococcales</taxon>
        <taxon>Synechococcaceae</taxon>
        <taxon>Synechococcus</taxon>
    </lineage>
</organism>
<dbReference type="SUPFAM" id="SSF53448">
    <property type="entry name" value="Nucleotide-diphospho-sugar transferases"/>
    <property type="match status" value="1"/>
</dbReference>
<sequence length="318" mass="38379">MKFHCLLPVREEADIIGQCLDHMLTWADAIYVFDTGSIDHTWEIVLDFADRDRRVIPLKKDPVYYSETRLRGYIFHQAREKMEEGDWFLRVDADEFHHIPPPEFVKTYLRPEETIVYHQYYDFKLTEKEVIAWEKGEETLGDRQRPIQDRRRYFMPSLYSEPRLCRYRSTMKWSIHTSFPYNAGFVAKERLPIRHYPNRDPRQLDRRCRLRAIMMADPENRKNWGNADEHHWSTADWREFVTANDEPMLNYWQPGTELPRYQFTNHLQSPPKRLAQRLVHQFMLPFLDARRPGFPEDTYPAKISDQVNEILAKELQEI</sequence>
<evidence type="ECO:0000313" key="1">
    <source>
        <dbReference type="EMBL" id="MDG2991814.1"/>
    </source>
</evidence>
<accession>A0ABT6F1V2</accession>
<proteinExistence type="predicted"/>
<dbReference type="Gene3D" id="3.90.550.10">
    <property type="entry name" value="Spore Coat Polysaccharide Biosynthesis Protein SpsA, Chain A"/>
    <property type="match status" value="1"/>
</dbReference>
<reference evidence="1" key="2">
    <citation type="submission" date="2022-01" db="EMBL/GenBank/DDBJ databases">
        <authorList>
            <person name="Zivanovic Y."/>
            <person name="Moreira D."/>
            <person name="Lopez-Garcia P."/>
        </authorList>
    </citation>
    <scope>NUCLEOTIDE SEQUENCE</scope>
    <source>
        <strain evidence="1">G9</strain>
    </source>
</reference>
<protein>
    <submittedName>
        <fullName evidence="1">Glycosyltransferase family 2 protein</fullName>
    </submittedName>
</protein>
<dbReference type="RefSeq" id="WP_277867741.1">
    <property type="nucleotide sequence ID" value="NZ_JAKKUT010000005.1"/>
</dbReference>
<dbReference type="InterPro" id="IPR029044">
    <property type="entry name" value="Nucleotide-diphossugar_trans"/>
</dbReference>
<dbReference type="Proteomes" id="UP001154265">
    <property type="component" value="Unassembled WGS sequence"/>
</dbReference>
<dbReference type="CDD" id="cd00761">
    <property type="entry name" value="Glyco_tranf_GTA_type"/>
    <property type="match status" value="1"/>
</dbReference>
<gene>
    <name evidence="1" type="ORF">L3556_12860</name>
</gene>
<evidence type="ECO:0000313" key="2">
    <source>
        <dbReference type="Proteomes" id="UP001154265"/>
    </source>
</evidence>
<name>A0ABT6F1V2_9SYNE</name>